<feature type="transmembrane region" description="Helical" evidence="1">
    <location>
        <begin position="174"/>
        <end position="195"/>
    </location>
</feature>
<evidence type="ECO:0000256" key="1">
    <source>
        <dbReference type="SAM" id="Phobius"/>
    </source>
</evidence>
<feature type="transmembrane region" description="Helical" evidence="1">
    <location>
        <begin position="202"/>
        <end position="221"/>
    </location>
</feature>
<feature type="transmembrane region" description="Helical" evidence="1">
    <location>
        <begin position="380"/>
        <end position="413"/>
    </location>
</feature>
<sequence>MAVPDTPQRAETVEEKHLLERGPGFRSGLRDLPGNLNSATIGAGLIATIFGCTGPALIVINGANEAGLSAGLIASWIFGIYVFGGLISIIMALHYKQPITGAFSIPGAALVTAALPNFTFPEMVGAFLMAGLIVLLVGVTGLVRKVAHWIPFPIVMAMIAGALIRFGVDIVNSAAAAPAVAGAALLGFVLLSRFLPKVPGVLGALVLGLIAAGVMGSFGSLEGGLGLTAPELVAPSFDLGAMLAVAIPLALLVIGAENAQAMGVLMAERYKPPFNVMTIISGVGGILAPLFGGHNANIAGPMTAICSSDQAGEERSGRYAATVVNGVLFALFGIFAGVTVALVTVMPAELTAMVAGLAMIGVLVRSFRASFSEARFQLGAFFALVIAMSGIAMFNISAPFWALIGGVLASLLLEPRDFRARREEEEAGSA</sequence>
<feature type="transmembrane region" description="Helical" evidence="1">
    <location>
        <begin position="233"/>
        <end position="254"/>
    </location>
</feature>
<dbReference type="RefSeq" id="WP_188684487.1">
    <property type="nucleotide sequence ID" value="NZ_BMIS01000006.1"/>
</dbReference>
<reference evidence="2" key="1">
    <citation type="journal article" date="2014" name="Int. J. Syst. Evol. Microbiol.">
        <title>Complete genome sequence of Corynebacterium casei LMG S-19264T (=DSM 44701T), isolated from a smear-ripened cheese.</title>
        <authorList>
            <consortium name="US DOE Joint Genome Institute (JGI-PGF)"/>
            <person name="Walter F."/>
            <person name="Albersmeier A."/>
            <person name="Kalinowski J."/>
            <person name="Ruckert C."/>
        </authorList>
    </citation>
    <scope>NUCLEOTIDE SEQUENCE</scope>
    <source>
        <strain evidence="2">CGMCC 1.15388</strain>
    </source>
</reference>
<proteinExistence type="predicted"/>
<keyword evidence="1" id="KW-0472">Membrane</keyword>
<dbReference type="GO" id="GO:0005886">
    <property type="term" value="C:plasma membrane"/>
    <property type="evidence" value="ECO:0007669"/>
    <property type="project" value="TreeGrafter"/>
</dbReference>
<feature type="transmembrane region" description="Helical" evidence="1">
    <location>
        <begin position="72"/>
        <end position="93"/>
    </location>
</feature>
<keyword evidence="1" id="KW-0812">Transmembrane</keyword>
<dbReference type="GO" id="GO:0042925">
    <property type="term" value="F:benzoate transmembrane transporter activity"/>
    <property type="evidence" value="ECO:0007669"/>
    <property type="project" value="InterPro"/>
</dbReference>
<protein>
    <submittedName>
        <fullName evidence="2">Benzoate transporter</fullName>
    </submittedName>
</protein>
<evidence type="ECO:0000313" key="3">
    <source>
        <dbReference type="Proteomes" id="UP000633136"/>
    </source>
</evidence>
<feature type="transmembrane region" description="Helical" evidence="1">
    <location>
        <begin position="124"/>
        <end position="143"/>
    </location>
</feature>
<feature type="transmembrane region" description="Helical" evidence="1">
    <location>
        <begin position="350"/>
        <end position="368"/>
    </location>
</feature>
<dbReference type="InterPro" id="IPR004711">
    <property type="entry name" value="Benzoate_Transporter"/>
</dbReference>
<dbReference type="PANTHER" id="PTHR30199:SF0">
    <property type="entry name" value="INNER MEMBRANE PROTEIN YDCO"/>
    <property type="match status" value="1"/>
</dbReference>
<feature type="transmembrane region" description="Helical" evidence="1">
    <location>
        <begin position="36"/>
        <end position="60"/>
    </location>
</feature>
<dbReference type="Proteomes" id="UP000633136">
    <property type="component" value="Unassembled WGS sequence"/>
</dbReference>
<comment type="caution">
    <text evidence="2">The sequence shown here is derived from an EMBL/GenBank/DDBJ whole genome shotgun (WGS) entry which is preliminary data.</text>
</comment>
<dbReference type="PANTHER" id="PTHR30199">
    <property type="entry name" value="MFS FAMILY TRANSPORTER, PREDICTED SUBSTRATE BENZOATE"/>
    <property type="match status" value="1"/>
</dbReference>
<accession>A0A917ASG6</accession>
<dbReference type="AlphaFoldDB" id="A0A917ASG6"/>
<dbReference type="Pfam" id="PF03594">
    <property type="entry name" value="BenE"/>
    <property type="match status" value="1"/>
</dbReference>
<gene>
    <name evidence="2" type="ORF">GCM10011401_16030</name>
</gene>
<feature type="transmembrane region" description="Helical" evidence="1">
    <location>
        <begin position="319"/>
        <end position="343"/>
    </location>
</feature>
<dbReference type="EMBL" id="BMIS01000006">
    <property type="protein sequence ID" value="GGE69475.1"/>
    <property type="molecule type" value="Genomic_DNA"/>
</dbReference>
<reference evidence="2" key="2">
    <citation type="submission" date="2020-09" db="EMBL/GenBank/DDBJ databases">
        <authorList>
            <person name="Sun Q."/>
            <person name="Zhou Y."/>
        </authorList>
    </citation>
    <scope>NUCLEOTIDE SEQUENCE</scope>
    <source>
        <strain evidence="2">CGMCC 1.15388</strain>
    </source>
</reference>
<name>A0A917ASG6_9MICC</name>
<dbReference type="NCBIfam" id="TIGR00843">
    <property type="entry name" value="benE"/>
    <property type="match status" value="1"/>
</dbReference>
<keyword evidence="1" id="KW-1133">Transmembrane helix</keyword>
<organism evidence="2 3">
    <name type="scientific">Nesterenkonia cremea</name>
    <dbReference type="NCBI Taxonomy" id="1882340"/>
    <lineage>
        <taxon>Bacteria</taxon>
        <taxon>Bacillati</taxon>
        <taxon>Actinomycetota</taxon>
        <taxon>Actinomycetes</taxon>
        <taxon>Micrococcales</taxon>
        <taxon>Micrococcaceae</taxon>
        <taxon>Nesterenkonia</taxon>
    </lineage>
</organism>
<feature type="transmembrane region" description="Helical" evidence="1">
    <location>
        <begin position="150"/>
        <end position="168"/>
    </location>
</feature>
<keyword evidence="3" id="KW-1185">Reference proteome</keyword>
<evidence type="ECO:0000313" key="2">
    <source>
        <dbReference type="EMBL" id="GGE69475.1"/>
    </source>
</evidence>